<feature type="chain" id="PRO_5046185273" description="SGNH hydrolase-type esterase domain-containing protein" evidence="1">
    <location>
        <begin position="21"/>
        <end position="263"/>
    </location>
</feature>
<feature type="signal peptide" evidence="1">
    <location>
        <begin position="1"/>
        <end position="20"/>
    </location>
</feature>
<evidence type="ECO:0000256" key="1">
    <source>
        <dbReference type="SAM" id="SignalP"/>
    </source>
</evidence>
<dbReference type="Proteomes" id="UP001521184">
    <property type="component" value="Unassembled WGS sequence"/>
</dbReference>
<organism evidence="3 4">
    <name type="scientific">Diplodia intermedia</name>
    <dbReference type="NCBI Taxonomy" id="856260"/>
    <lineage>
        <taxon>Eukaryota</taxon>
        <taxon>Fungi</taxon>
        <taxon>Dikarya</taxon>
        <taxon>Ascomycota</taxon>
        <taxon>Pezizomycotina</taxon>
        <taxon>Dothideomycetes</taxon>
        <taxon>Dothideomycetes incertae sedis</taxon>
        <taxon>Botryosphaeriales</taxon>
        <taxon>Botryosphaeriaceae</taxon>
        <taxon>Diplodia</taxon>
    </lineage>
</organism>
<name>A0ABR3T844_9PEZI</name>
<comment type="caution">
    <text evidence="3">The sequence shown here is derived from an EMBL/GenBank/DDBJ whole genome shotgun (WGS) entry which is preliminary data.</text>
</comment>
<evidence type="ECO:0000259" key="2">
    <source>
        <dbReference type="Pfam" id="PF13472"/>
    </source>
</evidence>
<dbReference type="SUPFAM" id="SSF52266">
    <property type="entry name" value="SGNH hydrolase"/>
    <property type="match status" value="1"/>
</dbReference>
<dbReference type="Pfam" id="PF13472">
    <property type="entry name" value="Lipase_GDSL_2"/>
    <property type="match status" value="1"/>
</dbReference>
<sequence length="263" mass="26997">MLSSAALLLLSAGAPAPALARSVVVPKADKPGAFFLAGDSTTAVQSANGGGWGSGFLETTLLNGATGTNYGHNGATTVSFREGGDWDTVLQAVRDAVDEYTPYVTIQFGHNDQKSEKGISIDEYKANLIQFVEDVRDAGGNPILVTPLSRRQYSSTNASITENLAAQRAATLAAASSASPAAPAVDLNRASTDYLNAIGADAAATYNLDADDATHLNAAGSVVFGNMVSWLMVGGVDAEGLGAWTGPGEEYVEAFEEGVFVAG</sequence>
<reference evidence="3 4" key="1">
    <citation type="journal article" date="2023" name="Plant Dis.">
        <title>First Report of Diplodia intermedia Causing Canker and Dieback Diseases on Apple Trees in Canada.</title>
        <authorList>
            <person name="Ellouze W."/>
            <person name="Ilyukhin E."/>
            <person name="Sulman M."/>
            <person name="Ali S."/>
        </authorList>
    </citation>
    <scope>NUCLEOTIDE SEQUENCE [LARGE SCALE GENOMIC DNA]</scope>
    <source>
        <strain evidence="3 4">M45-28</strain>
    </source>
</reference>
<proteinExistence type="predicted"/>
<dbReference type="PANTHER" id="PTHR43695:SF2">
    <property type="entry name" value="PUTATIVE (AFU_ORTHOLOGUE AFUA_2G17250)-RELATED"/>
    <property type="match status" value="1"/>
</dbReference>
<evidence type="ECO:0000313" key="3">
    <source>
        <dbReference type="EMBL" id="KAL1635657.1"/>
    </source>
</evidence>
<dbReference type="Gene3D" id="3.40.50.1110">
    <property type="entry name" value="SGNH hydrolase"/>
    <property type="match status" value="1"/>
</dbReference>
<feature type="domain" description="SGNH hydrolase-type esterase" evidence="2">
    <location>
        <begin position="37"/>
        <end position="220"/>
    </location>
</feature>
<keyword evidence="4" id="KW-1185">Reference proteome</keyword>
<dbReference type="InterPro" id="IPR013830">
    <property type="entry name" value="SGNH_hydro"/>
</dbReference>
<keyword evidence="1" id="KW-0732">Signal</keyword>
<evidence type="ECO:0000313" key="4">
    <source>
        <dbReference type="Proteomes" id="UP001521184"/>
    </source>
</evidence>
<accession>A0ABR3T844</accession>
<dbReference type="PANTHER" id="PTHR43695">
    <property type="entry name" value="PUTATIVE (AFU_ORTHOLOGUE AFUA_2G17250)-RELATED"/>
    <property type="match status" value="1"/>
</dbReference>
<dbReference type="InterPro" id="IPR037459">
    <property type="entry name" value="RhgT-like"/>
</dbReference>
<protein>
    <recommendedName>
        <fullName evidence="2">SGNH hydrolase-type esterase domain-containing protein</fullName>
    </recommendedName>
</protein>
<dbReference type="EMBL" id="JAKEKT020000112">
    <property type="protein sequence ID" value="KAL1635657.1"/>
    <property type="molecule type" value="Genomic_DNA"/>
</dbReference>
<gene>
    <name evidence="3" type="ORF">SLS58_010160</name>
</gene>
<dbReference type="InterPro" id="IPR036514">
    <property type="entry name" value="SGNH_hydro_sf"/>
</dbReference>